<feature type="region of interest" description="Disordered" evidence="1">
    <location>
        <begin position="1"/>
        <end position="152"/>
    </location>
</feature>
<feature type="compositionally biased region" description="Polar residues" evidence="1">
    <location>
        <begin position="348"/>
        <end position="362"/>
    </location>
</feature>
<dbReference type="Proteomes" id="UP000192247">
    <property type="component" value="Unassembled WGS sequence"/>
</dbReference>
<proteinExistence type="predicted"/>
<dbReference type="EMBL" id="MNPL01010890">
    <property type="protein sequence ID" value="OQR72870.1"/>
    <property type="molecule type" value="Genomic_DNA"/>
</dbReference>
<feature type="compositionally biased region" description="Acidic residues" evidence="1">
    <location>
        <begin position="48"/>
        <end position="62"/>
    </location>
</feature>
<gene>
    <name evidence="2" type="ORF">BIW11_10106</name>
</gene>
<feature type="compositionally biased region" description="Polar residues" evidence="1">
    <location>
        <begin position="77"/>
        <end position="87"/>
    </location>
</feature>
<reference evidence="2 3" key="1">
    <citation type="journal article" date="2017" name="Gigascience">
        <title>Draft genome of the honey bee ectoparasitic mite, Tropilaelaps mercedesae, is shaped by the parasitic life history.</title>
        <authorList>
            <person name="Dong X."/>
            <person name="Armstrong S.D."/>
            <person name="Xia D."/>
            <person name="Makepeace B.L."/>
            <person name="Darby A.C."/>
            <person name="Kadowaki T."/>
        </authorList>
    </citation>
    <scope>NUCLEOTIDE SEQUENCE [LARGE SCALE GENOMIC DNA]</scope>
    <source>
        <strain evidence="2">Wuxi-XJTLU</strain>
    </source>
</reference>
<organism evidence="2 3">
    <name type="scientific">Tropilaelaps mercedesae</name>
    <dbReference type="NCBI Taxonomy" id="418985"/>
    <lineage>
        <taxon>Eukaryota</taxon>
        <taxon>Metazoa</taxon>
        <taxon>Ecdysozoa</taxon>
        <taxon>Arthropoda</taxon>
        <taxon>Chelicerata</taxon>
        <taxon>Arachnida</taxon>
        <taxon>Acari</taxon>
        <taxon>Parasitiformes</taxon>
        <taxon>Mesostigmata</taxon>
        <taxon>Gamasina</taxon>
        <taxon>Dermanyssoidea</taxon>
        <taxon>Laelapidae</taxon>
        <taxon>Tropilaelaps</taxon>
    </lineage>
</organism>
<name>A0A1V9XH64_9ACAR</name>
<comment type="caution">
    <text evidence="2">The sequence shown here is derived from an EMBL/GenBank/DDBJ whole genome shotgun (WGS) entry which is preliminary data.</text>
</comment>
<feature type="compositionally biased region" description="Low complexity" evidence="1">
    <location>
        <begin position="419"/>
        <end position="436"/>
    </location>
</feature>
<feature type="region of interest" description="Disordered" evidence="1">
    <location>
        <begin position="409"/>
        <end position="468"/>
    </location>
</feature>
<feature type="non-terminal residue" evidence="2">
    <location>
        <position position="1"/>
    </location>
</feature>
<evidence type="ECO:0000313" key="3">
    <source>
        <dbReference type="Proteomes" id="UP000192247"/>
    </source>
</evidence>
<feature type="region of interest" description="Disordered" evidence="1">
    <location>
        <begin position="481"/>
        <end position="522"/>
    </location>
</feature>
<dbReference type="InParanoid" id="A0A1V9XH64"/>
<evidence type="ECO:0000256" key="1">
    <source>
        <dbReference type="SAM" id="MobiDB-lite"/>
    </source>
</evidence>
<sequence length="522" mass="57161">LAGGDEVDNGVPRRAAGLLQRTRSAPSTEERPRFERPAEAEAYTDLFADTDDAESYVDESDDTASSVSTVVDRLHSRSSTANSSFSEHGNGYERPSVPRFGGVELERAMHPLEDIQRDRDTQQQQTQPSRELQGRTTSKAPEVPPRPSVQHKLPLDDIEVSETPEPQPVAELIDLEMDETGDRDQETAFLNGVATPPMAECRNNQISSEETDEPLVEDAAVEYQKCQIIAAKCQSPVGGDRHTMSYNDQKHGNAAKHVQRHMIRERDYLTGEDNCSQLSRDQRQNQYQSIAPDPCLRHRFCPKRCLNVEETVKKFEGDSSKGEHSKEQKQAATVAIANPRLTRRLALSSQQPIPRFSASQSGVKRWPSVGAGAAKKGSALLDKPDLEPCPLPERVEHLFTSDDLDDIAAIEGFERRSPSGDSFNSSSSQSSAESVLDAGSPCSPSGSPTLGRLQNDAQAPVGPRNDASKVHFDAAAAVYGDKAVHRDAKDNTQGSAAAKERQPQQPRTSTPVRHCLEPEPGE</sequence>
<feature type="compositionally biased region" description="Basic and acidic residues" evidence="1">
    <location>
        <begin position="104"/>
        <end position="121"/>
    </location>
</feature>
<accession>A0A1V9XH64</accession>
<keyword evidence="3" id="KW-1185">Reference proteome</keyword>
<feature type="compositionally biased region" description="Polar residues" evidence="1">
    <location>
        <begin position="128"/>
        <end position="139"/>
    </location>
</feature>
<dbReference type="AlphaFoldDB" id="A0A1V9XH64"/>
<feature type="compositionally biased region" description="Basic and acidic residues" evidence="1">
    <location>
        <begin position="28"/>
        <end position="39"/>
    </location>
</feature>
<protein>
    <submittedName>
        <fullName evidence="2">Uncharacterized protein</fullName>
    </submittedName>
</protein>
<evidence type="ECO:0000313" key="2">
    <source>
        <dbReference type="EMBL" id="OQR72870.1"/>
    </source>
</evidence>
<feature type="region of interest" description="Disordered" evidence="1">
    <location>
        <begin position="348"/>
        <end position="387"/>
    </location>
</feature>